<dbReference type="AlphaFoldDB" id="A0A7Y6NQB1"/>
<evidence type="ECO:0000313" key="3">
    <source>
        <dbReference type="Proteomes" id="UP000529637"/>
    </source>
</evidence>
<evidence type="ECO:0000313" key="2">
    <source>
        <dbReference type="EMBL" id="NUZ07359.1"/>
    </source>
</evidence>
<feature type="compositionally biased region" description="Low complexity" evidence="1">
    <location>
        <begin position="133"/>
        <end position="146"/>
    </location>
</feature>
<protein>
    <recommendedName>
        <fullName evidence="4">Type II secretion system protein GspC N-terminal domain-containing protein</fullName>
    </recommendedName>
</protein>
<feature type="region of interest" description="Disordered" evidence="1">
    <location>
        <begin position="133"/>
        <end position="172"/>
    </location>
</feature>
<dbReference type="RefSeq" id="WP_176070202.1">
    <property type="nucleotide sequence ID" value="NZ_JABWMJ010000007.1"/>
</dbReference>
<proteinExistence type="predicted"/>
<organism evidence="2 3">
    <name type="scientific">Piscinibacter koreensis</name>
    <dbReference type="NCBI Taxonomy" id="2742824"/>
    <lineage>
        <taxon>Bacteria</taxon>
        <taxon>Pseudomonadati</taxon>
        <taxon>Pseudomonadota</taxon>
        <taxon>Betaproteobacteria</taxon>
        <taxon>Burkholderiales</taxon>
        <taxon>Sphaerotilaceae</taxon>
        <taxon>Piscinibacter</taxon>
    </lineage>
</organism>
<dbReference type="EMBL" id="JABWMJ010000007">
    <property type="protein sequence ID" value="NUZ07359.1"/>
    <property type="molecule type" value="Genomic_DNA"/>
</dbReference>
<reference evidence="2 3" key="1">
    <citation type="submission" date="2020-06" db="EMBL/GenBank/DDBJ databases">
        <title>Schlegella sp. ID0723 isolated from air conditioner.</title>
        <authorList>
            <person name="Kim D.Y."/>
            <person name="Kim D.-U."/>
        </authorList>
    </citation>
    <scope>NUCLEOTIDE SEQUENCE [LARGE SCALE GENOMIC DNA]</scope>
    <source>
        <strain evidence="2 3">ID0723</strain>
    </source>
</reference>
<accession>A0A7Y6NQB1</accession>
<gene>
    <name evidence="2" type="ORF">HQN59_16470</name>
</gene>
<keyword evidence="3" id="KW-1185">Reference proteome</keyword>
<evidence type="ECO:0000256" key="1">
    <source>
        <dbReference type="SAM" id="MobiDB-lite"/>
    </source>
</evidence>
<name>A0A7Y6NQB1_9BURK</name>
<comment type="caution">
    <text evidence="2">The sequence shown here is derived from an EMBL/GenBank/DDBJ whole genome shotgun (WGS) entry which is preliminary data.</text>
</comment>
<dbReference type="Proteomes" id="UP000529637">
    <property type="component" value="Unassembled WGS sequence"/>
</dbReference>
<dbReference type="Gene3D" id="2.30.30.830">
    <property type="match status" value="1"/>
</dbReference>
<sequence>MQAFLSDRTGWWCLAAALVGVSMAMWWQPRADRASAEAPLAAPAPLAANRAPVPAAPTALPTANATATPQPALTLVGTVLAGSGSFATVRTSDAQLLQLRIGDRVDGLAVRAIESDRVVLSGAGQPVVIEADSAAQSAAPAARDATPPAPPIEQPKWAEGEAPWDLKPPFRH</sequence>
<evidence type="ECO:0008006" key="4">
    <source>
        <dbReference type="Google" id="ProtNLM"/>
    </source>
</evidence>